<name>A0A7T8IVP0_9CAUD</name>
<dbReference type="Proteomes" id="UP000596123">
    <property type="component" value="Segment"/>
</dbReference>
<reference evidence="1 2" key="1">
    <citation type="submission" date="2020-12" db="EMBL/GenBank/DDBJ databases">
        <title>Complete genome sequence of Erwinia phage pEa_SNUABM_5.</title>
        <authorList>
            <person name="Kim S.G."/>
            <person name="Lee S.B."/>
            <person name="Kwon J."/>
            <person name="Park S.C."/>
        </authorList>
    </citation>
    <scope>NUCLEOTIDE SEQUENCE [LARGE SCALE GENOMIC DNA]</scope>
</reference>
<proteinExistence type="predicted"/>
<protein>
    <submittedName>
        <fullName evidence="1">Uncharacterized protein</fullName>
    </submittedName>
</protein>
<accession>A0A7T8IVP0</accession>
<gene>
    <name evidence="1" type="ORF">pEaSNUABM5_00173</name>
</gene>
<evidence type="ECO:0000313" key="2">
    <source>
        <dbReference type="Proteomes" id="UP000596123"/>
    </source>
</evidence>
<dbReference type="EMBL" id="MW366843">
    <property type="protein sequence ID" value="QQO90315.1"/>
    <property type="molecule type" value="Genomic_DNA"/>
</dbReference>
<sequence length="162" mass="18289">MELTIDKVVAALQYALERHNPKGRVVAETDADPLEGQTYRMHGESYHSPSEGRVFRVNAQSSLYAEFPDGFALYEVSVPQAISDTGVAFTIRVGKIGEAKKERIRIAANAVEKELPNSDSLQRIYDNLRKMDNKLPEYHSLSEAKLKIFISQIVTLRMTMKM</sequence>
<keyword evidence="2" id="KW-1185">Reference proteome</keyword>
<organism evidence="1 2">
    <name type="scientific">Erwinia phage pEa_SNUABM_5</name>
    <dbReference type="NCBI Taxonomy" id="2797313"/>
    <lineage>
        <taxon>Viruses</taxon>
        <taxon>Duplodnaviria</taxon>
        <taxon>Heunggongvirae</taxon>
        <taxon>Uroviricota</taxon>
        <taxon>Caudoviricetes</taxon>
        <taxon>Rivsvirus</taxon>
        <taxon>Rivsvirus SNUABM5</taxon>
    </lineage>
</organism>
<evidence type="ECO:0000313" key="1">
    <source>
        <dbReference type="EMBL" id="QQO90315.1"/>
    </source>
</evidence>